<dbReference type="AlphaFoldDB" id="A0A6A6VAF5"/>
<protein>
    <submittedName>
        <fullName evidence="1">Uncharacterized protein</fullName>
    </submittedName>
</protein>
<proteinExistence type="predicted"/>
<gene>
    <name evidence="1" type="ORF">M011DRAFT_85770</name>
</gene>
<evidence type="ECO:0000313" key="2">
    <source>
        <dbReference type="Proteomes" id="UP000799440"/>
    </source>
</evidence>
<reference evidence="1" key="1">
    <citation type="journal article" date="2020" name="Stud. Mycol.">
        <title>101 Dothideomycetes genomes: a test case for predicting lifestyles and emergence of pathogens.</title>
        <authorList>
            <person name="Haridas S."/>
            <person name="Albert R."/>
            <person name="Binder M."/>
            <person name="Bloem J."/>
            <person name="Labutti K."/>
            <person name="Salamov A."/>
            <person name="Andreopoulos B."/>
            <person name="Baker S."/>
            <person name="Barry K."/>
            <person name="Bills G."/>
            <person name="Bluhm B."/>
            <person name="Cannon C."/>
            <person name="Castanera R."/>
            <person name="Culley D."/>
            <person name="Daum C."/>
            <person name="Ezra D."/>
            <person name="Gonzalez J."/>
            <person name="Henrissat B."/>
            <person name="Kuo A."/>
            <person name="Liang C."/>
            <person name="Lipzen A."/>
            <person name="Lutzoni F."/>
            <person name="Magnuson J."/>
            <person name="Mondo S."/>
            <person name="Nolan M."/>
            <person name="Ohm R."/>
            <person name="Pangilinan J."/>
            <person name="Park H.-J."/>
            <person name="Ramirez L."/>
            <person name="Alfaro M."/>
            <person name="Sun H."/>
            <person name="Tritt A."/>
            <person name="Yoshinaga Y."/>
            <person name="Zwiers L.-H."/>
            <person name="Turgeon B."/>
            <person name="Goodwin S."/>
            <person name="Spatafora J."/>
            <person name="Crous P."/>
            <person name="Grigoriev I."/>
        </authorList>
    </citation>
    <scope>NUCLEOTIDE SEQUENCE</scope>
    <source>
        <strain evidence="1">CBS 119925</strain>
    </source>
</reference>
<sequence>MARMFPAQRCQTEAEARSEHLTWSCNDETCFGIYILPWRSVNDSLSAIGGPLSPRRAAQYPSCACDGKPRHLFRSGCLRRRVSVHRSKYLDVFRLKQRGAHGWVWHGWRGAGKAFQGLATGSVVVAACTMRTMLHREMDLQDGHRRPRLHGQCLSLFAGCGRTVQQRGRVAVAGCIEGSKRPRGARRNSLSA</sequence>
<organism evidence="1 2">
    <name type="scientific">Sporormia fimetaria CBS 119925</name>
    <dbReference type="NCBI Taxonomy" id="1340428"/>
    <lineage>
        <taxon>Eukaryota</taxon>
        <taxon>Fungi</taxon>
        <taxon>Dikarya</taxon>
        <taxon>Ascomycota</taxon>
        <taxon>Pezizomycotina</taxon>
        <taxon>Dothideomycetes</taxon>
        <taxon>Pleosporomycetidae</taxon>
        <taxon>Pleosporales</taxon>
        <taxon>Sporormiaceae</taxon>
        <taxon>Sporormia</taxon>
    </lineage>
</organism>
<keyword evidence="2" id="KW-1185">Reference proteome</keyword>
<evidence type="ECO:0000313" key="1">
    <source>
        <dbReference type="EMBL" id="KAF2746510.1"/>
    </source>
</evidence>
<accession>A0A6A6VAF5</accession>
<dbReference type="Proteomes" id="UP000799440">
    <property type="component" value="Unassembled WGS sequence"/>
</dbReference>
<dbReference type="EMBL" id="MU006577">
    <property type="protein sequence ID" value="KAF2746510.1"/>
    <property type="molecule type" value="Genomic_DNA"/>
</dbReference>
<name>A0A6A6VAF5_9PLEO</name>